<dbReference type="RefSeq" id="WP_221250520.1">
    <property type="nucleotide sequence ID" value="NZ_AP024355.1"/>
</dbReference>
<gene>
    <name evidence="1" type="ORF">DESUT3_01070</name>
</gene>
<dbReference type="EMBL" id="AP024355">
    <property type="protein sequence ID" value="BCR03038.1"/>
    <property type="molecule type" value="Genomic_DNA"/>
</dbReference>
<organism evidence="1 2">
    <name type="scientific">Desulfuromonas versatilis</name>
    <dbReference type="NCBI Taxonomy" id="2802975"/>
    <lineage>
        <taxon>Bacteria</taxon>
        <taxon>Pseudomonadati</taxon>
        <taxon>Thermodesulfobacteriota</taxon>
        <taxon>Desulfuromonadia</taxon>
        <taxon>Desulfuromonadales</taxon>
        <taxon>Desulfuromonadaceae</taxon>
        <taxon>Desulfuromonas</taxon>
    </lineage>
</organism>
<name>A0ABN6DS46_9BACT</name>
<proteinExistence type="predicted"/>
<dbReference type="Proteomes" id="UP001319827">
    <property type="component" value="Chromosome"/>
</dbReference>
<evidence type="ECO:0000313" key="1">
    <source>
        <dbReference type="EMBL" id="BCR03038.1"/>
    </source>
</evidence>
<sequence length="68" mass="8005">MKDAEFEVMCLSLQKGQEHFVENLQNHHAGKLIACHGNQVEVDIFGKRETWSRGECREFPRPDFDYHD</sequence>
<reference evidence="1 2" key="2">
    <citation type="journal article" date="2021" name="Int. J. Syst. Evol. Microbiol.">
        <title>Isolation and Polyphasic Characterization of Desulfuromonas versatilis sp. Nov., an Electrogenic Bacteria Capable of Versatile Metabolism Isolated from a Graphene Oxide-Reducing Enrichment Culture.</title>
        <authorList>
            <person name="Xie L."/>
            <person name="Yoshida N."/>
            <person name="Ishii S."/>
            <person name="Meng L."/>
        </authorList>
    </citation>
    <scope>NUCLEOTIDE SEQUENCE [LARGE SCALE GENOMIC DNA]</scope>
    <source>
        <strain evidence="1 2">NIT-T3</strain>
    </source>
</reference>
<accession>A0ABN6DS46</accession>
<reference evidence="1 2" key="1">
    <citation type="journal article" date="2016" name="C (Basel)">
        <title>Selective Growth of and Electricity Production by Marine Exoelectrogenic Bacteria in Self-Aggregated Hydrogel of Microbially Reduced Graphene Oxide.</title>
        <authorList>
            <person name="Yoshida N."/>
            <person name="Goto Y."/>
            <person name="Miyata Y."/>
        </authorList>
    </citation>
    <scope>NUCLEOTIDE SEQUENCE [LARGE SCALE GENOMIC DNA]</scope>
    <source>
        <strain evidence="1 2">NIT-T3</strain>
    </source>
</reference>
<protein>
    <submittedName>
        <fullName evidence="1">Uncharacterized protein</fullName>
    </submittedName>
</protein>
<evidence type="ECO:0000313" key="2">
    <source>
        <dbReference type="Proteomes" id="UP001319827"/>
    </source>
</evidence>
<keyword evidence="2" id="KW-1185">Reference proteome</keyword>